<comment type="caution">
    <text evidence="1">The sequence shown here is derived from an EMBL/GenBank/DDBJ whole genome shotgun (WGS) entry which is preliminary data.</text>
</comment>
<proteinExistence type="predicted"/>
<name>A0A9Q0GZH3_9MAGN</name>
<gene>
    <name evidence="1" type="ORF">NE237_013880</name>
</gene>
<organism evidence="1 2">
    <name type="scientific">Protea cynaroides</name>
    <dbReference type="NCBI Taxonomy" id="273540"/>
    <lineage>
        <taxon>Eukaryota</taxon>
        <taxon>Viridiplantae</taxon>
        <taxon>Streptophyta</taxon>
        <taxon>Embryophyta</taxon>
        <taxon>Tracheophyta</taxon>
        <taxon>Spermatophyta</taxon>
        <taxon>Magnoliopsida</taxon>
        <taxon>Proteales</taxon>
        <taxon>Proteaceae</taxon>
        <taxon>Protea</taxon>
    </lineage>
</organism>
<dbReference type="EMBL" id="JAMYWD010000011">
    <property type="protein sequence ID" value="KAJ4957097.1"/>
    <property type="molecule type" value="Genomic_DNA"/>
</dbReference>
<accession>A0A9Q0GZH3</accession>
<evidence type="ECO:0000313" key="2">
    <source>
        <dbReference type="Proteomes" id="UP001141806"/>
    </source>
</evidence>
<reference evidence="1" key="1">
    <citation type="journal article" date="2023" name="Plant J.">
        <title>The genome of the king protea, Protea cynaroides.</title>
        <authorList>
            <person name="Chang J."/>
            <person name="Duong T.A."/>
            <person name="Schoeman C."/>
            <person name="Ma X."/>
            <person name="Roodt D."/>
            <person name="Barker N."/>
            <person name="Li Z."/>
            <person name="Van de Peer Y."/>
            <person name="Mizrachi E."/>
        </authorList>
    </citation>
    <scope>NUCLEOTIDE SEQUENCE</scope>
    <source>
        <tissue evidence="1">Young leaves</tissue>
    </source>
</reference>
<sequence>MSASIMVVGNNPLEFMLRMNKTYVNHEGRYIKFQFRGAKFFGPREIKDDMVRYYDKDYMANAPFSRVQCNSREKAADLPQSKVQLPTVFSSANDGSAVWIINESLGYYSAFTYNNYCFIGNISEHSGNFRYDNVVKSFFDQNRLGPNCFVDEMGTTFFVLKDSTNWWTNGGKVVPSFVDEKFEAGKSYGWKWGVID</sequence>
<dbReference type="AlphaFoldDB" id="A0A9Q0GZH3"/>
<evidence type="ECO:0000313" key="1">
    <source>
        <dbReference type="EMBL" id="KAJ4957097.1"/>
    </source>
</evidence>
<keyword evidence="2" id="KW-1185">Reference proteome</keyword>
<protein>
    <submittedName>
        <fullName evidence="1">Uncharacterized protein</fullName>
    </submittedName>
</protein>
<dbReference type="Proteomes" id="UP001141806">
    <property type="component" value="Unassembled WGS sequence"/>
</dbReference>